<dbReference type="GO" id="GO:0046654">
    <property type="term" value="P:tetrahydrofolate biosynthetic process"/>
    <property type="evidence" value="ECO:0007669"/>
    <property type="project" value="UniProtKB-UniRule"/>
</dbReference>
<dbReference type="Gene3D" id="3.10.270.10">
    <property type="entry name" value="Urate Oxidase"/>
    <property type="match status" value="1"/>
</dbReference>
<reference evidence="3 4" key="1">
    <citation type="journal article" date="2012" name="J. Bacteriol.">
        <title>Genome sequence of the pathogenic Herbaspirillum seropedicae strain Os34, isolated from rice roots.</title>
        <authorList>
            <person name="Ye W."/>
            <person name="Ye S."/>
            <person name="Liu J."/>
            <person name="Chang S."/>
            <person name="Chen M."/>
            <person name="Zhu B."/>
            <person name="Guo L."/>
            <person name="An Q."/>
        </authorList>
    </citation>
    <scope>NUCLEOTIDE SEQUENCE [LARGE SCALE GENOMIC DNA]</scope>
    <source>
        <strain evidence="3 4">Os34</strain>
    </source>
</reference>
<dbReference type="UniPathway" id="UPA00848">
    <property type="reaction ID" value="UER00151"/>
</dbReference>
<dbReference type="InterPro" id="IPR003801">
    <property type="entry name" value="GTP_cyclohydrolase_FolE2/MptA"/>
</dbReference>
<gene>
    <name evidence="2" type="primary">folE2</name>
    <name evidence="3" type="ORF">C798_14565</name>
</gene>
<dbReference type="Proteomes" id="UP000501648">
    <property type="component" value="Chromosome"/>
</dbReference>
<dbReference type="PANTHER" id="PTHR36445:SF1">
    <property type="entry name" value="GTP CYCLOHYDROLASE MPTA"/>
    <property type="match status" value="1"/>
</dbReference>
<sequence>MRMAELNQRSPLPDVARDERPAIALPLEWVGMRGIALPLQLDSGKTVAASAEVAVDLPDPHAKGIHMSRLYLLLDTFASRARLTPVALHELLRQLRESHADCHSRAAALRLDFALLQQRAALVTPDLDGWKSYPVTLSAELHDDVLEISLRVSIAYSSTCPCSAALSRQALQDAFAQAFAGQPAIEREAALAWLQRNASLATPHSQRSQAELSINVSPKAEQLPIAALIDTAEAALGTAVQTAVRRADEQAFALANGANLMYVEDAARRLRQALETHFGACAVRVAHFESLHAHDAVAATATPGWQDRVR</sequence>
<comment type="similarity">
    <text evidence="2">Belongs to the GTP cyclohydrolase IV family.</text>
</comment>
<proteinExistence type="inferred from homology"/>
<dbReference type="RefSeq" id="WP_017450526.1">
    <property type="nucleotide sequence ID" value="NZ_CP008956.1"/>
</dbReference>
<evidence type="ECO:0000313" key="3">
    <source>
        <dbReference type="EMBL" id="QJQ01415.1"/>
    </source>
</evidence>
<dbReference type="PANTHER" id="PTHR36445">
    <property type="entry name" value="GTP CYCLOHYDROLASE MPTA"/>
    <property type="match status" value="1"/>
</dbReference>
<evidence type="ECO:0000256" key="1">
    <source>
        <dbReference type="ARBA" id="ARBA00022801"/>
    </source>
</evidence>
<dbReference type="InterPro" id="IPR022838">
    <property type="entry name" value="GTP_cyclohydrolase_FolE2"/>
</dbReference>
<dbReference type="EC" id="3.5.4.16" evidence="2"/>
<dbReference type="AlphaFoldDB" id="A0A6M3ZRY2"/>
<comment type="pathway">
    <text evidence="2">Cofactor biosynthesis; 7,8-dihydroneopterin triphosphate biosynthesis; 7,8-dihydroneopterin triphosphate from GTP: step 1/1.</text>
</comment>
<protein>
    <recommendedName>
        <fullName evidence="2">GTP cyclohydrolase FolE2</fullName>
        <ecNumber evidence="2">3.5.4.16</ecNumber>
    </recommendedName>
</protein>
<keyword evidence="1 2" id="KW-0378">Hydrolase</keyword>
<evidence type="ECO:0000256" key="2">
    <source>
        <dbReference type="HAMAP-Rule" id="MF_01527"/>
    </source>
</evidence>
<name>A0A6M3ZRY2_9BURK</name>
<dbReference type="EMBL" id="CP008956">
    <property type="protein sequence ID" value="QJQ01415.1"/>
    <property type="molecule type" value="Genomic_DNA"/>
</dbReference>
<accession>A0A6M3ZRY2</accession>
<organism evidence="3 4">
    <name type="scientific">Herbaspirillum rubrisubalbicans Os34</name>
    <dbReference type="NCBI Taxonomy" id="1235827"/>
    <lineage>
        <taxon>Bacteria</taxon>
        <taxon>Pseudomonadati</taxon>
        <taxon>Pseudomonadota</taxon>
        <taxon>Betaproteobacteria</taxon>
        <taxon>Burkholderiales</taxon>
        <taxon>Oxalobacteraceae</taxon>
        <taxon>Herbaspirillum</taxon>
    </lineage>
</organism>
<evidence type="ECO:0000313" key="4">
    <source>
        <dbReference type="Proteomes" id="UP000501648"/>
    </source>
</evidence>
<comment type="function">
    <text evidence="2">Converts GTP to 7,8-dihydroneopterin triphosphate.</text>
</comment>
<dbReference type="HAMAP" id="MF_01527_B">
    <property type="entry name" value="GTP_cyclohydrol_B"/>
    <property type="match status" value="1"/>
</dbReference>
<dbReference type="GO" id="GO:0003934">
    <property type="term" value="F:GTP cyclohydrolase I activity"/>
    <property type="evidence" value="ECO:0007669"/>
    <property type="project" value="UniProtKB-UniRule"/>
</dbReference>
<dbReference type="NCBIfam" id="NF010200">
    <property type="entry name" value="PRK13674.1-1"/>
    <property type="match status" value="1"/>
</dbReference>
<dbReference type="Pfam" id="PF02649">
    <property type="entry name" value="GCHY-1"/>
    <property type="match status" value="1"/>
</dbReference>
<feature type="site" description="May be catalytically important" evidence="2">
    <location>
        <position position="160"/>
    </location>
</feature>
<comment type="catalytic activity">
    <reaction evidence="2">
        <text>GTP + H2O = 7,8-dihydroneopterin 3'-triphosphate + formate + H(+)</text>
        <dbReference type="Rhea" id="RHEA:17473"/>
        <dbReference type="ChEBI" id="CHEBI:15377"/>
        <dbReference type="ChEBI" id="CHEBI:15378"/>
        <dbReference type="ChEBI" id="CHEBI:15740"/>
        <dbReference type="ChEBI" id="CHEBI:37565"/>
        <dbReference type="ChEBI" id="CHEBI:58462"/>
        <dbReference type="EC" id="3.5.4.16"/>
    </reaction>
</comment>